<dbReference type="AlphaFoldDB" id="V6DGV7"/>
<protein>
    <submittedName>
        <fullName evidence="1">HEPN domain containing protein</fullName>
    </submittedName>
</protein>
<evidence type="ECO:0000313" key="2">
    <source>
        <dbReference type="Proteomes" id="UP000018769"/>
    </source>
</evidence>
<dbReference type="Gene3D" id="1.20.120.330">
    <property type="entry name" value="Nucleotidyltransferases domain 2"/>
    <property type="match status" value="1"/>
</dbReference>
<dbReference type="Pfam" id="PF08780">
    <property type="entry name" value="NTase_sub_bind"/>
    <property type="match status" value="1"/>
</dbReference>
<dbReference type="KEGG" id="dpb:BABL1_gene_183"/>
<keyword evidence="2" id="KW-1185">Reference proteome</keyword>
<dbReference type="NCBIfam" id="TIGR01987">
    <property type="entry name" value="HI0074"/>
    <property type="match status" value="1"/>
</dbReference>
<dbReference type="InterPro" id="IPR010235">
    <property type="entry name" value="HepT"/>
</dbReference>
<dbReference type="OrthoDB" id="9810452at2"/>
<dbReference type="HOGENOM" id="CLU_118479_1_0_7"/>
<evidence type="ECO:0000313" key="1">
    <source>
        <dbReference type="EMBL" id="CDK30832.1"/>
    </source>
</evidence>
<proteinExistence type="predicted"/>
<name>V6DGV7_9BACT</name>
<dbReference type="STRING" id="673862.BABL1_gene_183"/>
<dbReference type="Proteomes" id="UP000018769">
    <property type="component" value="Chromosome I"/>
</dbReference>
<gene>
    <name evidence="1" type="ORF">BABL1_gene_183</name>
</gene>
<sequence>MEKLKYKYEKFAKSLFALEKAISVFECQNIPEHLKDYLITSIIKHYEMCYESAWKFLKLYLEKEYEIKLDSPKKVVRECYKLQIIDENTTNELFKIGDSRNATVHDYDQENAYIISQSIRNYYDTLYRLNELILKKLTNFRLVTKS</sequence>
<organism evidence="1 2">
    <name type="scientific">Candidatus Babela massiliensis</name>
    <dbReference type="NCBI Taxonomy" id="673862"/>
    <lineage>
        <taxon>Bacteria</taxon>
        <taxon>Candidatus Babelota</taxon>
        <taxon>Candidatus Babeliae</taxon>
        <taxon>Candidatus Babeliales</taxon>
        <taxon>Candidatus Babeliaceae</taxon>
        <taxon>Candidatus Babela</taxon>
    </lineage>
</organism>
<dbReference type="SUPFAM" id="SSF81593">
    <property type="entry name" value="Nucleotidyltransferase substrate binding subunit/domain"/>
    <property type="match status" value="1"/>
</dbReference>
<dbReference type="EMBL" id="HG793133">
    <property type="protein sequence ID" value="CDK30832.1"/>
    <property type="molecule type" value="Genomic_DNA"/>
</dbReference>
<reference evidence="1 2" key="1">
    <citation type="journal article" date="2015" name="Biol. Direct">
        <title>Babela massiliensis, a representative of a widespread bacterial phylum with unusual adaptations to parasitism in amoebae.</title>
        <authorList>
            <person name="Pagnier I."/>
            <person name="Yutin N."/>
            <person name="Croce O."/>
            <person name="Makarova K.S."/>
            <person name="Wolf Y.I."/>
            <person name="Benamar S."/>
            <person name="Raoult D."/>
            <person name="Koonin E.V."/>
            <person name="La Scola B."/>
        </authorList>
    </citation>
    <scope>NUCLEOTIDE SEQUENCE [LARGE SCALE GENOMIC DNA]</scope>
    <source>
        <strain evidence="2">BABL1</strain>
    </source>
</reference>
<dbReference type="RefSeq" id="WP_023792582.1">
    <property type="nucleotide sequence ID" value="NC_023003.1"/>
</dbReference>
<dbReference type="eggNOG" id="COG2445">
    <property type="taxonomic scope" value="Bacteria"/>
</dbReference>
<accession>V6DGV7</accession>